<dbReference type="Gene3D" id="2.160.20.10">
    <property type="entry name" value="Single-stranded right-handed beta-helix, Pectin lyase-like"/>
    <property type="match status" value="1"/>
</dbReference>
<comment type="caution">
    <text evidence="1">The sequence shown here is derived from an EMBL/GenBank/DDBJ whole genome shotgun (WGS) entry which is preliminary data.</text>
</comment>
<dbReference type="OrthoDB" id="7300353at2"/>
<evidence type="ECO:0000313" key="1">
    <source>
        <dbReference type="EMBL" id="RVU13168.1"/>
    </source>
</evidence>
<dbReference type="RefSeq" id="WP_127733988.1">
    <property type="nucleotide sequence ID" value="NZ_SACP01000047.1"/>
</dbReference>
<dbReference type="AlphaFoldDB" id="A0A3S2YKK8"/>
<keyword evidence="2" id="KW-1185">Reference proteome</keyword>
<dbReference type="SUPFAM" id="SSF51126">
    <property type="entry name" value="Pectin lyase-like"/>
    <property type="match status" value="1"/>
</dbReference>
<dbReference type="InterPro" id="IPR012334">
    <property type="entry name" value="Pectin_lyas_fold"/>
</dbReference>
<name>A0A3S2YKK8_9HYPH</name>
<dbReference type="Proteomes" id="UP000286997">
    <property type="component" value="Unassembled WGS sequence"/>
</dbReference>
<organism evidence="1 2">
    <name type="scientific">Methylobacterium oryzihabitans</name>
    <dbReference type="NCBI Taxonomy" id="2499852"/>
    <lineage>
        <taxon>Bacteria</taxon>
        <taxon>Pseudomonadati</taxon>
        <taxon>Pseudomonadota</taxon>
        <taxon>Alphaproteobacteria</taxon>
        <taxon>Hyphomicrobiales</taxon>
        <taxon>Methylobacteriaceae</taxon>
        <taxon>Methylobacterium</taxon>
    </lineage>
</organism>
<dbReference type="InterPro" id="IPR011050">
    <property type="entry name" value="Pectin_lyase_fold/virulence"/>
</dbReference>
<accession>A0A3S2YKK8</accession>
<reference evidence="1 2" key="1">
    <citation type="submission" date="2019-01" db="EMBL/GenBank/DDBJ databases">
        <authorList>
            <person name="Chen W.-M."/>
        </authorList>
    </citation>
    <scope>NUCLEOTIDE SEQUENCE [LARGE SCALE GENOMIC DNA]</scope>
    <source>
        <strain evidence="1 2">TER-1</strain>
    </source>
</reference>
<proteinExistence type="predicted"/>
<sequence>MSLESQVAALVLAAGNLLQLPQTIATTAQEQIAAVSLAYQNAIARADIQKYVSQSTGLDTNAGTQSAPYRTINRALADCVPGGLLTVILMSDYNVSEHIRIFNKRLRVASFNPASPAVITFNKYGITAENVRAAYRFTLEGDAYVSLLAVRIVVPNSSGYTAFTRDFRSAIIGPPDGASDSIFVRQAAGLLGCTLDIPSDNLGAVISGPMVQLYASNLTIVGQSILGRLIDKYTNTAGTTAAAAPDVFTNLPNF</sequence>
<protein>
    <submittedName>
        <fullName evidence="1">Uncharacterized protein</fullName>
    </submittedName>
</protein>
<dbReference type="EMBL" id="SACP01000047">
    <property type="protein sequence ID" value="RVU13168.1"/>
    <property type="molecule type" value="Genomic_DNA"/>
</dbReference>
<gene>
    <name evidence="1" type="ORF">EOE48_27040</name>
</gene>
<evidence type="ECO:0000313" key="2">
    <source>
        <dbReference type="Proteomes" id="UP000286997"/>
    </source>
</evidence>